<dbReference type="Proteomes" id="UP000682782">
    <property type="component" value="Chromosome"/>
</dbReference>
<reference evidence="1" key="1">
    <citation type="submission" date="2021-01" db="EMBL/GenBank/DDBJ databases">
        <title>Complete genome sequence of Clostridiales bacterium R-7.</title>
        <authorList>
            <person name="Mahoney-Kurpe S.C."/>
            <person name="Palevich N."/>
            <person name="Koike S."/>
            <person name="Moon C.D."/>
            <person name="Attwood G.T."/>
        </authorList>
    </citation>
    <scope>NUCLEOTIDE SEQUENCE</scope>
    <source>
        <strain evidence="1">R-7</strain>
    </source>
</reference>
<organism evidence="1 2">
    <name type="scientific">Aristaeella hokkaidonensis</name>
    <dbReference type="NCBI Taxonomy" id="3046382"/>
    <lineage>
        <taxon>Bacteria</taxon>
        <taxon>Bacillati</taxon>
        <taxon>Bacillota</taxon>
        <taxon>Clostridia</taxon>
        <taxon>Eubacteriales</taxon>
        <taxon>Aristaeellaceae</taxon>
        <taxon>Aristaeella</taxon>
    </lineage>
</organism>
<keyword evidence="2" id="KW-1185">Reference proteome</keyword>
<dbReference type="EMBL" id="CP068393">
    <property type="protein sequence ID" value="QUC66646.1"/>
    <property type="molecule type" value="Genomic_DNA"/>
</dbReference>
<sequence length="1141" mass="132129">MMWTEDQQRVISSSSQRLICSAAAGSGKTAVMIERIVRLIREGADPFSFLVITFTNAAAAEMKEKIRKRLLAERKDPIIASAAEKASAMEICTIHAFCQHLIRQEFQIVGVDPFFQISTGAQREQLFADAFRQACNKLRDEEDADYLSFIRQYEPGEARTIVTTVWGFIMSLPDPFGWLKTKAEDVPLYVDRDHPWFRTVSRMVNEKILRLQIILRQQADMFDEYEKQEAYRPVFIEDQKRVETLCRWKDGEDISRDELEKGFCKAPVLRNLNDREIDWKERYQNYRKQLKDICSELQTWILPDHEKITREFTEIRNSLRGLARITEETHLAYEKNKARACVLDFTDLEHKALAILQDETVRESVRSRYQRIFVDECQDVSSVQDALIQALAGENNTLFMVGDVKQSIYRFRQANPKLFLSRITDQGPDAGECIFLQENFRSRPEVLETANIIFREVMRKEAADLEYAPSDELRAGRTDCEDHVPVMVDLLNVGEEQTRLEAVANHTAEQIRQMIEEKKYRYKDMMILMPEVSTDGPKLTDLLKERGIPVFFDGKGGFFEQQEVIVFRNLLMLVDNPHLDLPLLTALVNPPFDFTEEELSHIRLKYTGKKKPFWQAFEMMAEEKSPLGMKCREVKEKLEGWRFLAPRTQLSDFLWYLLEDTLLCAIYGASDHGNAAKKNLRSLCLQAEQAADHGIYSLRDFLNFLSEQASGGEMQAASALGNDDDLVRIMTMHKSKGLQFPVVFCLGLDKGLKGKAGERVQLDEELGLCLRYKVPEWRLCRKTAADEIFTWKKDHDVKAEKICLLYVAITRAQEKLFLVGTETDRPIWYMPPGDHRTLAASDYLDLVLPALMDNDKKSTSCAQASKPYEIRIFDSIQQKTVERPEVIHNLKSWVETLLSAPPVDELWKNDSEEKKLPEDENRLKKYSVTALLRNARNRIFLENEEQTPEEKRTPDYVEHMLRKYETGSRPSFMDPVKEAGGAARGTVIHRFLSLVNLDAMRQEGGTDAEQLIAVRDRLVSEQVFTPEEAAWIRPEIISRFFTSEIGKRMLASPEVHREWDFNLYVQERGMIVQGMIDCAFREGDGWILLDYKTDHIENEEEFMEEYRPQLEWYAVALRELTGKPVLESWLYALSVDKAYRL</sequence>
<proteinExistence type="predicted"/>
<accession>A0AC61N4S7</accession>
<gene>
    <name evidence="1" type="ORF">JYE49_12430</name>
</gene>
<evidence type="ECO:0000313" key="2">
    <source>
        <dbReference type="Proteomes" id="UP000682782"/>
    </source>
</evidence>
<protein>
    <submittedName>
        <fullName evidence="1">UvrD-helicase domain-containing protein</fullName>
    </submittedName>
</protein>
<name>A0AC61N4S7_9FIRM</name>
<evidence type="ECO:0000313" key="1">
    <source>
        <dbReference type="EMBL" id="QUC66646.1"/>
    </source>
</evidence>